<organism evidence="1 2">
    <name type="scientific">Labeo rohita</name>
    <name type="common">Indian major carp</name>
    <name type="synonym">Cyprinus rohita</name>
    <dbReference type="NCBI Taxonomy" id="84645"/>
    <lineage>
        <taxon>Eukaryota</taxon>
        <taxon>Metazoa</taxon>
        <taxon>Chordata</taxon>
        <taxon>Craniata</taxon>
        <taxon>Vertebrata</taxon>
        <taxon>Euteleostomi</taxon>
        <taxon>Actinopterygii</taxon>
        <taxon>Neopterygii</taxon>
        <taxon>Teleostei</taxon>
        <taxon>Ostariophysi</taxon>
        <taxon>Cypriniformes</taxon>
        <taxon>Cyprinidae</taxon>
        <taxon>Labeoninae</taxon>
        <taxon>Labeonini</taxon>
        <taxon>Labeo</taxon>
    </lineage>
</organism>
<protein>
    <submittedName>
        <fullName evidence="1">General transcription factor II-I repeat domain-containing 2-like protein</fullName>
    </submittedName>
</protein>
<dbReference type="PANTHER" id="PTHR45913:SF21">
    <property type="entry name" value="DUF4371 DOMAIN-CONTAINING PROTEIN"/>
    <property type="match status" value="1"/>
</dbReference>
<dbReference type="InterPro" id="IPR012337">
    <property type="entry name" value="RNaseH-like_sf"/>
</dbReference>
<dbReference type="PROSITE" id="PS51257">
    <property type="entry name" value="PROKAR_LIPOPROTEIN"/>
    <property type="match status" value="1"/>
</dbReference>
<proteinExistence type="predicted"/>
<dbReference type="SUPFAM" id="SSF53098">
    <property type="entry name" value="Ribonuclease H-like"/>
    <property type="match status" value="1"/>
</dbReference>
<keyword evidence="2" id="KW-1185">Reference proteome</keyword>
<name>A0A498M4K5_LABRO</name>
<reference evidence="1 2" key="1">
    <citation type="submission" date="2018-03" db="EMBL/GenBank/DDBJ databases">
        <title>Draft genome sequence of Rohu Carp (Labeo rohita).</title>
        <authorList>
            <person name="Das P."/>
            <person name="Kushwaha B."/>
            <person name="Joshi C.G."/>
            <person name="Kumar D."/>
            <person name="Nagpure N.S."/>
            <person name="Sahoo L."/>
            <person name="Das S.P."/>
            <person name="Bit A."/>
            <person name="Patnaik S."/>
            <person name="Meher P.K."/>
            <person name="Jayasankar P."/>
            <person name="Koringa P.G."/>
            <person name="Patel N.V."/>
            <person name="Hinsu A.T."/>
            <person name="Kumar R."/>
            <person name="Pandey M."/>
            <person name="Agarwal S."/>
            <person name="Srivastava S."/>
            <person name="Singh M."/>
            <person name="Iquebal M.A."/>
            <person name="Jaiswal S."/>
            <person name="Angadi U.B."/>
            <person name="Kumar N."/>
            <person name="Raza M."/>
            <person name="Shah T.M."/>
            <person name="Rai A."/>
            <person name="Jena J.K."/>
        </authorList>
    </citation>
    <scope>NUCLEOTIDE SEQUENCE [LARGE SCALE GENOMIC DNA]</scope>
    <source>
        <strain evidence="1">DASCIFA01</strain>
        <tissue evidence="1">Testis</tissue>
    </source>
</reference>
<dbReference type="Proteomes" id="UP000290572">
    <property type="component" value="Unassembled WGS sequence"/>
</dbReference>
<gene>
    <name evidence="1" type="ORF">ROHU_028525</name>
</gene>
<evidence type="ECO:0000313" key="1">
    <source>
        <dbReference type="EMBL" id="RXN14793.1"/>
    </source>
</evidence>
<accession>A0A498M4K5</accession>
<evidence type="ECO:0000313" key="2">
    <source>
        <dbReference type="Proteomes" id="UP000290572"/>
    </source>
</evidence>
<dbReference type="PANTHER" id="PTHR45913">
    <property type="entry name" value="EPM2A-INTERACTING PROTEIN 1"/>
    <property type="match status" value="1"/>
</dbReference>
<dbReference type="AlphaFoldDB" id="A0A498M4K5"/>
<dbReference type="STRING" id="84645.A0A498M4K5"/>
<dbReference type="EMBL" id="QBIY01012876">
    <property type="protein sequence ID" value="RXN14793.1"/>
    <property type="molecule type" value="Genomic_DNA"/>
</dbReference>
<sequence>MLKPVGKPPVAADLIFLDRVNFSTVSQAVISCLNTNNINFNDVWAFVTDSASYMKKAYNTILHGLFPNASHVTCLAHLLQLVLEVFPDKFEELNRMCALVKRVFCQSPKRRLELRAFMMQQGLSPLMPVFAVQTRWGSWIKSVQYLEENIDILQGFIPTLPPTSKAVRDLGVLLEGNGKLLKVQASFIVEHSTDILATLTKLEETSTPTAASIFSQLEDLSMLFDYGRTADAEDWRPKTREQLKELNEDERYTCSELFKQAMAECSTKLQAVIERHPCTELFKVLPIFDPAKVSGLKPDIKDYVQVVPALRNVSTEEWHRYIRMDKSDAGESVIAIPKKGNVERHFRTVHKNYDTDFPPKSELRKRRVKELKSQLSGQQSFFSQLTSKAKAATEASFRVSHLIVKNKKSFQDGEMVKEAFVEAADSLFRDFKNKPEILSSIKALQLSRSTVTRRSEAMAVDLTQQLWKDITDCECFSLQLDESTDASDTAQLCIFIRMVFNDMTAKEELLTVLPMKEHTRGEDIFQSFKNFMEKTRLPVCKLVSITTDGAPAMVGRSNGFIAKCREDDAFPDFLNYHCIIHQQALCAKMLNMKKIMDVATKIACSIRARSLQRRLFRAHLENADCEP</sequence>
<comment type="caution">
    <text evidence="1">The sequence shown here is derived from an EMBL/GenBank/DDBJ whole genome shotgun (WGS) entry which is preliminary data.</text>
</comment>